<organism evidence="2 3">
    <name type="scientific">Halosimplex litoreum</name>
    <dbReference type="NCBI Taxonomy" id="1198301"/>
    <lineage>
        <taxon>Archaea</taxon>
        <taxon>Methanobacteriati</taxon>
        <taxon>Methanobacteriota</taxon>
        <taxon>Stenosarchaea group</taxon>
        <taxon>Halobacteria</taxon>
        <taxon>Halobacteriales</taxon>
        <taxon>Haloarculaceae</taxon>
        <taxon>Halosimplex</taxon>
    </lineage>
</organism>
<keyword evidence="3" id="KW-1185">Reference proteome</keyword>
<feature type="transmembrane region" description="Helical" evidence="1">
    <location>
        <begin position="96"/>
        <end position="120"/>
    </location>
</feature>
<sequence length="152" mass="15917">MTPSDPAVYDHVRPPAADADAAAALSPGVYRVVGVGDETVALLRVGDADGYRVNTGEVVRVDRDALGALDPADNPDGNRPLGEKVRRFAESVVWNLRAFVAGLLARPALAVVALALVVVGHQGHRVLTVPESWLTAVYFLGVLGVVFLGARG</sequence>
<evidence type="ECO:0000256" key="1">
    <source>
        <dbReference type="SAM" id="Phobius"/>
    </source>
</evidence>
<keyword evidence="1" id="KW-0812">Transmembrane</keyword>
<evidence type="ECO:0000313" key="3">
    <source>
        <dbReference type="Proteomes" id="UP000595001"/>
    </source>
</evidence>
<name>A0A7U3WAY3_9EURY</name>
<reference evidence="2 3" key="1">
    <citation type="submission" date="2020-12" db="EMBL/GenBank/DDBJ databases">
        <title>Halosimplex halophilum sp. nov. and Halosimplex salinum sp. nov., two new members of the genus Halosimplex.</title>
        <authorList>
            <person name="Cui H.L."/>
        </authorList>
    </citation>
    <scope>NUCLEOTIDE SEQUENCE [LARGE SCALE GENOMIC DNA]</scope>
    <source>
        <strain evidence="2 3">YGH94</strain>
    </source>
</reference>
<dbReference type="AlphaFoldDB" id="A0A7U3WAY3"/>
<keyword evidence="1" id="KW-1133">Transmembrane helix</keyword>
<protein>
    <submittedName>
        <fullName evidence="2">Uncharacterized protein</fullName>
    </submittedName>
</protein>
<evidence type="ECO:0000313" key="2">
    <source>
        <dbReference type="EMBL" id="QPV64778.1"/>
    </source>
</evidence>
<dbReference type="KEGG" id="hlt:I7X12_09315"/>
<accession>A0A7U3WAY3</accession>
<gene>
    <name evidence="2" type="ORF">I7X12_09315</name>
</gene>
<proteinExistence type="predicted"/>
<dbReference type="OrthoDB" id="313241at2157"/>
<feature type="transmembrane region" description="Helical" evidence="1">
    <location>
        <begin position="132"/>
        <end position="150"/>
    </location>
</feature>
<dbReference type="RefSeq" id="WP_198063538.1">
    <property type="nucleotide sequence ID" value="NZ_CP065856.1"/>
</dbReference>
<keyword evidence="1" id="KW-0472">Membrane</keyword>
<dbReference type="EMBL" id="CP065856">
    <property type="protein sequence ID" value="QPV64778.1"/>
    <property type="molecule type" value="Genomic_DNA"/>
</dbReference>
<dbReference type="Proteomes" id="UP000595001">
    <property type="component" value="Chromosome"/>
</dbReference>
<dbReference type="GeneID" id="60588690"/>